<proteinExistence type="predicted"/>
<gene>
    <name evidence="2" type="ORF">EYH45_07695</name>
</gene>
<organism evidence="2 3">
    <name type="scientific">Caldiarchaeum subterraneum</name>
    <dbReference type="NCBI Taxonomy" id="311458"/>
    <lineage>
        <taxon>Archaea</taxon>
        <taxon>Nitrososphaerota</taxon>
        <taxon>Candidatus Caldarchaeales</taxon>
        <taxon>Candidatus Caldarchaeaceae</taxon>
        <taxon>Candidatus Caldarchaeum</taxon>
    </lineage>
</organism>
<evidence type="ECO:0000313" key="2">
    <source>
        <dbReference type="EMBL" id="HIQ30426.1"/>
    </source>
</evidence>
<reference evidence="2" key="1">
    <citation type="journal article" date="2020" name="ISME J.">
        <title>Gammaproteobacteria mediating utilization of methyl-, sulfur- and petroleum organic compounds in deep ocean hydrothermal plumes.</title>
        <authorList>
            <person name="Zhou Z."/>
            <person name="Liu Y."/>
            <person name="Pan J."/>
            <person name="Cron B.R."/>
            <person name="Toner B.M."/>
            <person name="Anantharaman K."/>
            <person name="Breier J.A."/>
            <person name="Dick G.J."/>
            <person name="Li M."/>
        </authorList>
    </citation>
    <scope>NUCLEOTIDE SEQUENCE</scope>
    <source>
        <strain evidence="2">SZUA-1515</strain>
    </source>
</reference>
<dbReference type="EMBL" id="DQVM01000150">
    <property type="protein sequence ID" value="HIQ30426.1"/>
    <property type="molecule type" value="Genomic_DNA"/>
</dbReference>
<evidence type="ECO:0000256" key="1">
    <source>
        <dbReference type="SAM" id="Phobius"/>
    </source>
</evidence>
<protein>
    <recommendedName>
        <fullName evidence="4">DUF4129 domain-containing protein</fullName>
    </recommendedName>
</protein>
<evidence type="ECO:0000313" key="3">
    <source>
        <dbReference type="Proteomes" id="UP000608579"/>
    </source>
</evidence>
<name>A0A832ZXM4_CALS0</name>
<comment type="caution">
    <text evidence="2">The sequence shown here is derived from an EMBL/GenBank/DDBJ whole genome shotgun (WGS) entry which is preliminary data.</text>
</comment>
<evidence type="ECO:0008006" key="4">
    <source>
        <dbReference type="Google" id="ProtNLM"/>
    </source>
</evidence>
<accession>A0A832ZXM4</accession>
<keyword evidence="1" id="KW-0812">Transmembrane</keyword>
<keyword evidence="1" id="KW-0472">Membrane</keyword>
<sequence>MNNLLSLFLNTNFWILINLILLGAIISLVYHRYVTVKRNITTINAGNEYEEIQAAVSFFENLLKNNMREKAITYAFNKLMALQGAAKYPDKTYKEILQNNLLNLSNYKRSKLLDMYEIYEKVRFARMNATDEEVERFKALLYSVITYNGA</sequence>
<keyword evidence="1" id="KW-1133">Transmembrane helix</keyword>
<feature type="transmembrane region" description="Helical" evidence="1">
    <location>
        <begin position="12"/>
        <end position="30"/>
    </location>
</feature>
<dbReference type="AlphaFoldDB" id="A0A832ZXM4"/>
<dbReference type="Proteomes" id="UP000608579">
    <property type="component" value="Unassembled WGS sequence"/>
</dbReference>